<dbReference type="RefSeq" id="WP_069920986.1">
    <property type="nucleotide sequence ID" value="NZ_MEHK01000001.1"/>
</dbReference>
<evidence type="ECO:0000256" key="2">
    <source>
        <dbReference type="SAM" id="Phobius"/>
    </source>
</evidence>
<evidence type="ECO:0000256" key="1">
    <source>
        <dbReference type="SAM" id="MobiDB-lite"/>
    </source>
</evidence>
<feature type="compositionally biased region" description="Low complexity" evidence="1">
    <location>
        <begin position="66"/>
        <end position="78"/>
    </location>
</feature>
<dbReference type="SUPFAM" id="SSF49493">
    <property type="entry name" value="HSP40/DnaJ peptide-binding domain"/>
    <property type="match status" value="1"/>
</dbReference>
<dbReference type="InterPro" id="IPR008971">
    <property type="entry name" value="HSP40/DnaJ_pept-bd"/>
</dbReference>
<keyword evidence="4" id="KW-1185">Reference proteome</keyword>
<feature type="transmembrane region" description="Helical" evidence="2">
    <location>
        <begin position="144"/>
        <end position="164"/>
    </location>
</feature>
<feature type="compositionally biased region" description="Low complexity" evidence="1">
    <location>
        <begin position="181"/>
        <end position="205"/>
    </location>
</feature>
<dbReference type="STRING" id="36818.BGK67_16530"/>
<sequence length="313" mass="31714">MSSQEVDVTITPQQAAHGVILTVTLPTGPARLRIPSGTRDGELVRVRAGGGEVPVRVRVSAPGQTPSARPAAAGPGPAQTVPIPTPTPAQPARPGSGNPFATPTQQVPAGSGNPFATQPAGPGGGNPFAAAPVPPRRTGGGKPAALGCLVVGGLIAAVLVAVAATGSGDNADSKASGSATPSYSAGPEPSYSSYSPSYSPSYAPATPTHSAPAEEPEPTQEAAPTPYDRGTCLNGTLPDSTTAQRVDDVEEVPCSAADAHYRVIGSIPMTSDMDRCEDYPKTQYAFSHRYTLNGAVINQYVYCLVGLGSYARD</sequence>
<protein>
    <submittedName>
        <fullName evidence="3">Uncharacterized protein</fullName>
    </submittedName>
</protein>
<dbReference type="Gene3D" id="2.60.260.20">
    <property type="entry name" value="Urease metallochaperone UreE, N-terminal domain"/>
    <property type="match status" value="1"/>
</dbReference>
<keyword evidence="2" id="KW-0472">Membrane</keyword>
<evidence type="ECO:0000313" key="4">
    <source>
        <dbReference type="Proteomes" id="UP000095705"/>
    </source>
</evidence>
<dbReference type="Proteomes" id="UP000095705">
    <property type="component" value="Unassembled WGS sequence"/>
</dbReference>
<name>A0A1E5PT59_9ACTN</name>
<dbReference type="AlphaFoldDB" id="A0A1E5PT59"/>
<gene>
    <name evidence="3" type="ORF">BGK67_16530</name>
</gene>
<comment type="caution">
    <text evidence="3">The sequence shown here is derived from an EMBL/GenBank/DDBJ whole genome shotgun (WGS) entry which is preliminary data.</text>
</comment>
<organism evidence="3 4">
    <name type="scientific">Streptomyces subrutilus</name>
    <dbReference type="NCBI Taxonomy" id="36818"/>
    <lineage>
        <taxon>Bacteria</taxon>
        <taxon>Bacillati</taxon>
        <taxon>Actinomycetota</taxon>
        <taxon>Actinomycetes</taxon>
        <taxon>Kitasatosporales</taxon>
        <taxon>Streptomycetaceae</taxon>
        <taxon>Streptomyces</taxon>
    </lineage>
</organism>
<evidence type="ECO:0000313" key="3">
    <source>
        <dbReference type="EMBL" id="OEJ32719.1"/>
    </source>
</evidence>
<dbReference type="GO" id="GO:0006457">
    <property type="term" value="P:protein folding"/>
    <property type="evidence" value="ECO:0007669"/>
    <property type="project" value="InterPro"/>
</dbReference>
<proteinExistence type="predicted"/>
<dbReference type="GO" id="GO:0051082">
    <property type="term" value="F:unfolded protein binding"/>
    <property type="evidence" value="ECO:0007669"/>
    <property type="project" value="InterPro"/>
</dbReference>
<feature type="region of interest" description="Disordered" evidence="1">
    <location>
        <begin position="61"/>
        <end position="140"/>
    </location>
</feature>
<accession>A0A1E5PT59</accession>
<feature type="compositionally biased region" description="Polar residues" evidence="1">
    <location>
        <begin position="99"/>
        <end position="108"/>
    </location>
</feature>
<keyword evidence="2" id="KW-1133">Transmembrane helix</keyword>
<feature type="region of interest" description="Disordered" evidence="1">
    <location>
        <begin position="167"/>
        <end position="240"/>
    </location>
</feature>
<reference evidence="3 4" key="1">
    <citation type="submission" date="2016-08" db="EMBL/GenBank/DDBJ databases">
        <title>The complete genome of Streptomyces subrutilus 10-1-1.</title>
        <authorList>
            <person name="Chen X."/>
        </authorList>
    </citation>
    <scope>NUCLEOTIDE SEQUENCE [LARGE SCALE GENOMIC DNA]</scope>
    <source>
        <strain evidence="3 4">10-1-1</strain>
    </source>
</reference>
<dbReference type="EMBL" id="MEHK01000001">
    <property type="protein sequence ID" value="OEJ32719.1"/>
    <property type="molecule type" value="Genomic_DNA"/>
</dbReference>
<keyword evidence="2" id="KW-0812">Transmembrane</keyword>
<dbReference type="OrthoDB" id="4296226at2"/>